<dbReference type="EMBL" id="JAMZDE010000007">
    <property type="protein sequence ID" value="MCP1339582.1"/>
    <property type="molecule type" value="Genomic_DNA"/>
</dbReference>
<keyword evidence="3" id="KW-1185">Reference proteome</keyword>
<accession>A0A9X2JRP1</accession>
<dbReference type="InterPro" id="IPR052044">
    <property type="entry name" value="PKS_Associated_Protein"/>
</dbReference>
<dbReference type="Pfam" id="PF07883">
    <property type="entry name" value="Cupin_2"/>
    <property type="match status" value="1"/>
</dbReference>
<comment type="caution">
    <text evidence="2">The sequence shown here is derived from an EMBL/GenBank/DDBJ whole genome shotgun (WGS) entry which is preliminary data.</text>
</comment>
<dbReference type="SUPFAM" id="SSF51182">
    <property type="entry name" value="RmlC-like cupins"/>
    <property type="match status" value="1"/>
</dbReference>
<dbReference type="PANTHER" id="PTHR36114:SF1">
    <property type="entry name" value="16.7 KDA PROTEIN IN WHIE LOCUS"/>
    <property type="match status" value="1"/>
</dbReference>
<organism evidence="2 3">
    <name type="scientific">Idiomarina rhizosphaerae</name>
    <dbReference type="NCBI Taxonomy" id="2961572"/>
    <lineage>
        <taxon>Bacteria</taxon>
        <taxon>Pseudomonadati</taxon>
        <taxon>Pseudomonadota</taxon>
        <taxon>Gammaproteobacteria</taxon>
        <taxon>Alteromonadales</taxon>
        <taxon>Idiomarinaceae</taxon>
        <taxon>Idiomarina</taxon>
    </lineage>
</organism>
<dbReference type="CDD" id="cd02226">
    <property type="entry name" value="cupin_YdbB-like"/>
    <property type="match status" value="1"/>
</dbReference>
<name>A0A9X2JRP1_9GAMM</name>
<gene>
    <name evidence="2" type="ORF">NJR55_08225</name>
</gene>
<dbReference type="Proteomes" id="UP001139474">
    <property type="component" value="Unassembled WGS sequence"/>
</dbReference>
<dbReference type="AlphaFoldDB" id="A0A9X2JRP1"/>
<evidence type="ECO:0000313" key="2">
    <source>
        <dbReference type="EMBL" id="MCP1339582.1"/>
    </source>
</evidence>
<dbReference type="InterPro" id="IPR013096">
    <property type="entry name" value="Cupin_2"/>
</dbReference>
<feature type="domain" description="Cupin type-2" evidence="1">
    <location>
        <begin position="38"/>
        <end position="98"/>
    </location>
</feature>
<dbReference type="RefSeq" id="WP_253619489.1">
    <property type="nucleotide sequence ID" value="NZ_JAMZDE010000007.1"/>
</dbReference>
<dbReference type="Gene3D" id="2.60.120.10">
    <property type="entry name" value="Jelly Rolls"/>
    <property type="match status" value="1"/>
</dbReference>
<dbReference type="PANTHER" id="PTHR36114">
    <property type="entry name" value="16.7 KDA PROTEIN IN WHIE LOCUS"/>
    <property type="match status" value="1"/>
</dbReference>
<evidence type="ECO:0000313" key="3">
    <source>
        <dbReference type="Proteomes" id="UP001139474"/>
    </source>
</evidence>
<proteinExistence type="predicted"/>
<evidence type="ECO:0000259" key="1">
    <source>
        <dbReference type="Pfam" id="PF07883"/>
    </source>
</evidence>
<reference evidence="2" key="1">
    <citation type="submission" date="2022-06" db="EMBL/GenBank/DDBJ databases">
        <title>Idiomarina rhizosphaerae M1R2S28.</title>
        <authorList>
            <person name="Sun J.-Q."/>
            <person name="Li L.-F."/>
        </authorList>
    </citation>
    <scope>NUCLEOTIDE SEQUENCE</scope>
    <source>
        <strain evidence="2">M1R2S28</strain>
    </source>
</reference>
<protein>
    <submittedName>
        <fullName evidence="2">Cupin domain-containing protein</fullName>
    </submittedName>
</protein>
<sequence length="121" mass="13663">MSSKVINFAEKLSKFSEHWSPRVVAEMNDYQIKVVKIQGEFVWHDHKDTDEVFLVLKGKMGIEFRDSVVQLAEGEMYVVPKGVEHKPFAESECQVLLIEPSGVINTGEAGGELKAKNNVWV</sequence>
<dbReference type="InterPro" id="IPR014710">
    <property type="entry name" value="RmlC-like_jellyroll"/>
</dbReference>
<dbReference type="InterPro" id="IPR011051">
    <property type="entry name" value="RmlC_Cupin_sf"/>
</dbReference>